<reference evidence="1 2" key="2">
    <citation type="journal article" date="2022" name="Mol. Ecol. Resour.">
        <title>The genomes of chicory, endive, great burdock and yacon provide insights into Asteraceae paleo-polyploidization history and plant inulin production.</title>
        <authorList>
            <person name="Fan W."/>
            <person name="Wang S."/>
            <person name="Wang H."/>
            <person name="Wang A."/>
            <person name="Jiang F."/>
            <person name="Liu H."/>
            <person name="Zhao H."/>
            <person name="Xu D."/>
            <person name="Zhang Y."/>
        </authorList>
    </citation>
    <scope>NUCLEOTIDE SEQUENCE [LARGE SCALE GENOMIC DNA]</scope>
    <source>
        <strain evidence="2">cv. Yunnan</strain>
        <tissue evidence="1">Leaves</tissue>
    </source>
</reference>
<dbReference type="EMBL" id="CM042029">
    <property type="protein sequence ID" value="KAI3793458.1"/>
    <property type="molecule type" value="Genomic_DNA"/>
</dbReference>
<dbReference type="Proteomes" id="UP001056120">
    <property type="component" value="Linkage Group LG12"/>
</dbReference>
<evidence type="ECO:0000313" key="2">
    <source>
        <dbReference type="Proteomes" id="UP001056120"/>
    </source>
</evidence>
<evidence type="ECO:0000313" key="1">
    <source>
        <dbReference type="EMBL" id="KAI3793458.1"/>
    </source>
</evidence>
<gene>
    <name evidence="1" type="ORF">L1987_36077</name>
</gene>
<keyword evidence="2" id="KW-1185">Reference proteome</keyword>
<name>A0ACB9HDS9_9ASTR</name>
<reference evidence="2" key="1">
    <citation type="journal article" date="2022" name="Mol. Ecol. Resour.">
        <title>The genomes of chicory, endive, great burdock and yacon provide insights into Asteraceae palaeo-polyploidization history and plant inulin production.</title>
        <authorList>
            <person name="Fan W."/>
            <person name="Wang S."/>
            <person name="Wang H."/>
            <person name="Wang A."/>
            <person name="Jiang F."/>
            <person name="Liu H."/>
            <person name="Zhao H."/>
            <person name="Xu D."/>
            <person name="Zhang Y."/>
        </authorList>
    </citation>
    <scope>NUCLEOTIDE SEQUENCE [LARGE SCALE GENOMIC DNA]</scope>
    <source>
        <strain evidence="2">cv. Yunnan</strain>
    </source>
</reference>
<sequence>MDPQTSFDDQYSLRLSVCSWETPNWKYDVYLNSKNEGVCSHGKTFTDRLYTALTEAHIHTFKPDKLQLGVDDIPSDRLLKVIEESKISIVVFSKEFASCRFCLNKLLKIMDCRHTRRQLVLPVFRHVDPADIRKQSGSFEAAFARHEKLLNLEKIKEWRSALTEVGNLAGWDVQDDTTSCSAPNYIELIVKEVVKRLNRKQSNVKHPVGLNSRVQYLKDLVGLFGPDDIGVVGIYVRDMGREVVSEKFPKEPGRRSRLWLQDDVCNVLIKDEGTETIEDFHPEKLISLDMQRSNLHILWRQTKFLGSLTTLDLRESRSLKTTLNFSGVPNLVELRLGGCEKLSRIHNSVGNLDRLVKLDLEDCKNLKSLPNNICHLKSLEELNLSKCAKLKGLPNKLGNLKCLKSLDASHARIKRLPDSIGRLNQLKSLTLNGCKKLKKLPSSICNLTSTQTLYLEGCSSLEKLPDQLGDWKGLGSIHVSGTGIKELPNSIGNLSDLRFLSLTNCCSLKRLPNSVCKLRSLRVLLLTDCLNLKELPENIGDLSRLEDINFSGTSITQLSDSIQKIPYLLTLLLSNCKQLKRVPGRKLGLPWIQVLALSDCNLSDDDIPNDIWELSSLRVLDLSKNNFSCLPGLAQLHNLQLLLASECTSLQKLPNLSTLRILGYVGLSYCDKLVEILGLENLCSLERILLDGCSSLLTMIDDFFLQGYGQGLSDCRFYFSRRDIPDWFEFQVTGVSSHLFDTSLDVKVGSLHLIIWVDYAFGDAGDKFDVHVNNKTSGVKWDCEILGRRQVSSCMIMGPIIGSGEIFEVSFELQEERDVKVEKFGVHLSSIRNIRTSEIVII</sequence>
<organism evidence="1 2">
    <name type="scientific">Smallanthus sonchifolius</name>
    <dbReference type="NCBI Taxonomy" id="185202"/>
    <lineage>
        <taxon>Eukaryota</taxon>
        <taxon>Viridiplantae</taxon>
        <taxon>Streptophyta</taxon>
        <taxon>Embryophyta</taxon>
        <taxon>Tracheophyta</taxon>
        <taxon>Spermatophyta</taxon>
        <taxon>Magnoliopsida</taxon>
        <taxon>eudicotyledons</taxon>
        <taxon>Gunneridae</taxon>
        <taxon>Pentapetalae</taxon>
        <taxon>asterids</taxon>
        <taxon>campanulids</taxon>
        <taxon>Asterales</taxon>
        <taxon>Asteraceae</taxon>
        <taxon>Asteroideae</taxon>
        <taxon>Heliantheae alliance</taxon>
        <taxon>Millerieae</taxon>
        <taxon>Smallanthus</taxon>
    </lineage>
</organism>
<proteinExistence type="predicted"/>
<protein>
    <submittedName>
        <fullName evidence="1">Uncharacterized protein</fullName>
    </submittedName>
</protein>
<accession>A0ACB9HDS9</accession>
<comment type="caution">
    <text evidence="1">The sequence shown here is derived from an EMBL/GenBank/DDBJ whole genome shotgun (WGS) entry which is preliminary data.</text>
</comment>